<evidence type="ECO:0000256" key="1">
    <source>
        <dbReference type="ARBA" id="ARBA00009428"/>
    </source>
</evidence>
<dbReference type="InterPro" id="IPR050712">
    <property type="entry name" value="NAD(P)H-dep_reductase"/>
</dbReference>
<evidence type="ECO:0000259" key="2">
    <source>
        <dbReference type="Pfam" id="PF03358"/>
    </source>
</evidence>
<dbReference type="InterPro" id="IPR005025">
    <property type="entry name" value="FMN_Rdtase-like_dom"/>
</dbReference>
<accession>A0A7X2V4W0</accession>
<sequence>MNILILSGGPRKTGRSALAANYLASLNDGMELIDLSDLVLPVYSGEEEQNHLPEVKKLKEAARKADGFVMISPEYHGGISGALKNALDYLGSDYFAHKAVALTAVAGGGKGGINTLNQMRTIMRALYANAIPKQLVLDPHCFNREEKTLLEEPARLINELLDELQLYTKAGIQIRKEGLR</sequence>
<dbReference type="EMBL" id="WMIB01000006">
    <property type="protein sequence ID" value="MTH53428.1"/>
    <property type="molecule type" value="Genomic_DNA"/>
</dbReference>
<dbReference type="GO" id="GO:0016491">
    <property type="term" value="F:oxidoreductase activity"/>
    <property type="evidence" value="ECO:0007669"/>
    <property type="project" value="InterPro"/>
</dbReference>
<dbReference type="PANTHER" id="PTHR30543:SF21">
    <property type="entry name" value="NAD(P)H-DEPENDENT FMN REDUCTASE LOT6"/>
    <property type="match status" value="1"/>
</dbReference>
<dbReference type="Proteomes" id="UP000434639">
    <property type="component" value="Unassembled WGS sequence"/>
</dbReference>
<dbReference type="RefSeq" id="WP_155111958.1">
    <property type="nucleotide sequence ID" value="NZ_WMIB01000006.1"/>
</dbReference>
<dbReference type="GO" id="GO:0005829">
    <property type="term" value="C:cytosol"/>
    <property type="evidence" value="ECO:0007669"/>
    <property type="project" value="TreeGrafter"/>
</dbReference>
<reference evidence="3 4" key="1">
    <citation type="journal article" date="2017" name="Int. J. Syst. Evol. Microbiol.">
        <title>Bacillus mangrovi sp. nov., isolated from a sediment sample from a mangrove forest.</title>
        <authorList>
            <person name="Gupta V."/>
            <person name="Singh P.K."/>
            <person name="Korpole S."/>
            <person name="Tanuku N.R.S."/>
            <person name="Pinnaka A.K."/>
        </authorList>
    </citation>
    <scope>NUCLEOTIDE SEQUENCE [LARGE SCALE GENOMIC DNA]</scope>
    <source>
        <strain evidence="3 4">KCTC 33872</strain>
    </source>
</reference>
<organism evidence="3 4">
    <name type="scientific">Metabacillus mangrovi</name>
    <dbReference type="NCBI Taxonomy" id="1491830"/>
    <lineage>
        <taxon>Bacteria</taxon>
        <taxon>Bacillati</taxon>
        <taxon>Bacillota</taxon>
        <taxon>Bacilli</taxon>
        <taxon>Bacillales</taxon>
        <taxon>Bacillaceae</taxon>
        <taxon>Metabacillus</taxon>
    </lineage>
</organism>
<comment type="similarity">
    <text evidence="1">Belongs to the azoreductase type 2 family.</text>
</comment>
<comment type="caution">
    <text evidence="3">The sequence shown here is derived from an EMBL/GenBank/DDBJ whole genome shotgun (WGS) entry which is preliminary data.</text>
</comment>
<evidence type="ECO:0000313" key="3">
    <source>
        <dbReference type="EMBL" id="MTH53428.1"/>
    </source>
</evidence>
<dbReference type="Pfam" id="PF03358">
    <property type="entry name" value="FMN_red"/>
    <property type="match status" value="1"/>
</dbReference>
<gene>
    <name evidence="3" type="ORF">GKZ89_08360</name>
</gene>
<dbReference type="GO" id="GO:0010181">
    <property type="term" value="F:FMN binding"/>
    <property type="evidence" value="ECO:0007669"/>
    <property type="project" value="TreeGrafter"/>
</dbReference>
<dbReference type="AlphaFoldDB" id="A0A7X2V4W0"/>
<protein>
    <submittedName>
        <fullName evidence="3">NAD(P)H-dependent oxidoreductase</fullName>
    </submittedName>
</protein>
<proteinExistence type="inferred from homology"/>
<dbReference type="PANTHER" id="PTHR30543">
    <property type="entry name" value="CHROMATE REDUCTASE"/>
    <property type="match status" value="1"/>
</dbReference>
<dbReference type="SUPFAM" id="SSF52218">
    <property type="entry name" value="Flavoproteins"/>
    <property type="match status" value="1"/>
</dbReference>
<dbReference type="OrthoDB" id="9790975at2"/>
<evidence type="ECO:0000313" key="4">
    <source>
        <dbReference type="Proteomes" id="UP000434639"/>
    </source>
</evidence>
<feature type="domain" description="NADPH-dependent FMN reductase-like" evidence="2">
    <location>
        <begin position="1"/>
        <end position="137"/>
    </location>
</feature>
<dbReference type="Gene3D" id="3.40.50.360">
    <property type="match status" value="1"/>
</dbReference>
<keyword evidence="4" id="KW-1185">Reference proteome</keyword>
<dbReference type="InterPro" id="IPR029039">
    <property type="entry name" value="Flavoprotein-like_sf"/>
</dbReference>
<name>A0A7X2V4W0_9BACI</name>